<dbReference type="GeneID" id="301324293"/>
<dbReference type="Proteomes" id="UP001197492">
    <property type="component" value="Unassembled WGS sequence"/>
</dbReference>
<dbReference type="NCBIfam" id="TIGR00099">
    <property type="entry name" value="Cof-subfamily"/>
    <property type="match status" value="1"/>
</dbReference>
<dbReference type="RefSeq" id="WP_217748251.1">
    <property type="nucleotide sequence ID" value="NZ_JAHOEB010000095.1"/>
</dbReference>
<accession>A0AAW4MXD8</accession>
<dbReference type="GO" id="GO:0016791">
    <property type="term" value="F:phosphatase activity"/>
    <property type="evidence" value="ECO:0007669"/>
    <property type="project" value="UniProtKB-ARBA"/>
</dbReference>
<keyword evidence="1" id="KW-0378">Hydrolase</keyword>
<keyword evidence="4" id="KW-1185">Reference proteome</keyword>
<evidence type="ECO:0000313" key="3">
    <source>
        <dbReference type="Proteomes" id="UP001196408"/>
    </source>
</evidence>
<dbReference type="Proteomes" id="UP001196408">
    <property type="component" value="Unassembled WGS sequence"/>
</dbReference>
<dbReference type="PANTHER" id="PTHR10000:SF8">
    <property type="entry name" value="HAD SUPERFAMILY HYDROLASE-LIKE, TYPE 3"/>
    <property type="match status" value="1"/>
</dbReference>
<dbReference type="PANTHER" id="PTHR10000">
    <property type="entry name" value="PHOSPHOSERINE PHOSPHATASE"/>
    <property type="match status" value="1"/>
</dbReference>
<gene>
    <name evidence="1" type="ORF">KSV97_10320</name>
    <name evidence="2" type="ORF">KSW06_10290</name>
</gene>
<dbReference type="Pfam" id="PF08282">
    <property type="entry name" value="Hydrolase_3"/>
    <property type="match status" value="1"/>
</dbReference>
<dbReference type="GO" id="GO:0000287">
    <property type="term" value="F:magnesium ion binding"/>
    <property type="evidence" value="ECO:0007669"/>
    <property type="project" value="TreeGrafter"/>
</dbReference>
<comment type="caution">
    <text evidence="1">The sequence shown here is derived from an EMBL/GenBank/DDBJ whole genome shotgun (WGS) entry which is preliminary data.</text>
</comment>
<dbReference type="GO" id="GO:0005829">
    <property type="term" value="C:cytosol"/>
    <property type="evidence" value="ECO:0007669"/>
    <property type="project" value="TreeGrafter"/>
</dbReference>
<proteinExistence type="predicted"/>
<evidence type="ECO:0000313" key="4">
    <source>
        <dbReference type="Proteomes" id="UP001197492"/>
    </source>
</evidence>
<dbReference type="InterPro" id="IPR000150">
    <property type="entry name" value="Cof"/>
</dbReference>
<sequence>MKTLYVTDLDGTLLEPDKSIKPENLKLINQLIDEDVNITYATARSLITAKQVIGDINFKLPVIVQNGTFILSPNGDVILGNYLGDSILDTVKNYDISPIVYSQIGKNNYFSYIKDKMSVGVKAFVDDHLDDPRNHPVNTYEDLYEGDIFYLLLIDDYDKLKPLYDLFKEDYYAVFDQEMYSHDWWLEVMSPDASKANAIKYLKQKLQCDEVVVFGDGKNDIEMFEEADYSCAVENAAPELIKCADEVIHISVPQYINQRKK</sequence>
<evidence type="ECO:0000313" key="2">
    <source>
        <dbReference type="EMBL" id="MBV3393624.1"/>
    </source>
</evidence>
<dbReference type="EMBL" id="JAHOEL010000094">
    <property type="protein sequence ID" value="MBV3393624.1"/>
    <property type="molecule type" value="Genomic_DNA"/>
</dbReference>
<dbReference type="InterPro" id="IPR006379">
    <property type="entry name" value="HAD-SF_hydro_IIB"/>
</dbReference>
<evidence type="ECO:0000313" key="1">
    <source>
        <dbReference type="EMBL" id="MBV3383594.1"/>
    </source>
</evidence>
<protein>
    <submittedName>
        <fullName evidence="1">HAD family hydrolase</fullName>
    </submittedName>
</protein>
<dbReference type="AlphaFoldDB" id="A0AAW4MXD8"/>
<dbReference type="NCBIfam" id="TIGR01484">
    <property type="entry name" value="HAD-SF-IIB"/>
    <property type="match status" value="1"/>
</dbReference>
<name>A0AAW4MXD8_9FIRM</name>
<organism evidence="1 3">
    <name type="scientific">Catenibacterium mitsuokai</name>
    <dbReference type="NCBI Taxonomy" id="100886"/>
    <lineage>
        <taxon>Bacteria</taxon>
        <taxon>Bacillati</taxon>
        <taxon>Bacillota</taxon>
        <taxon>Erysipelotrichia</taxon>
        <taxon>Erysipelotrichales</taxon>
        <taxon>Coprobacillaceae</taxon>
        <taxon>Catenibacterium</taxon>
    </lineage>
</organism>
<dbReference type="EMBL" id="JAHOEF010000094">
    <property type="protein sequence ID" value="MBV3383594.1"/>
    <property type="molecule type" value="Genomic_DNA"/>
</dbReference>
<reference evidence="1 4" key="1">
    <citation type="submission" date="2021-06" db="EMBL/GenBank/DDBJ databases">
        <title>Collection of gut derived symbiotic bacterial strains cultured from healthy donors.</title>
        <authorList>
            <person name="Lin H."/>
            <person name="Littmann E."/>
            <person name="Pamer E.G."/>
        </authorList>
    </citation>
    <scope>NUCLEOTIDE SEQUENCE</scope>
    <source>
        <strain evidence="2 4">MSK.21.70</strain>
        <strain evidence="1">MSK.21.82</strain>
    </source>
</reference>